<evidence type="ECO:0000256" key="1">
    <source>
        <dbReference type="SAM" id="Phobius"/>
    </source>
</evidence>
<dbReference type="EMBL" id="FNWO01000007">
    <property type="protein sequence ID" value="SEH37951.1"/>
    <property type="molecule type" value="Genomic_DNA"/>
</dbReference>
<protein>
    <submittedName>
        <fullName evidence="2">Uncharacterized protein</fullName>
    </submittedName>
</protein>
<dbReference type="AlphaFoldDB" id="A0A1H6HUX7"/>
<keyword evidence="3" id="KW-1185">Reference proteome</keyword>
<keyword evidence="1" id="KW-1133">Transmembrane helix</keyword>
<dbReference type="OrthoDB" id="9134123at2"/>
<keyword evidence="1" id="KW-0812">Transmembrane</keyword>
<proteinExistence type="predicted"/>
<dbReference type="Proteomes" id="UP000182983">
    <property type="component" value="Unassembled WGS sequence"/>
</dbReference>
<organism evidence="2 3">
    <name type="scientific">Magnetospirillum fulvum</name>
    <name type="common">Rhodospirillum fulvum</name>
    <dbReference type="NCBI Taxonomy" id="1082"/>
    <lineage>
        <taxon>Bacteria</taxon>
        <taxon>Pseudomonadati</taxon>
        <taxon>Pseudomonadota</taxon>
        <taxon>Alphaproteobacteria</taxon>
        <taxon>Rhodospirillales</taxon>
        <taxon>Rhodospirillaceae</taxon>
        <taxon>Magnetospirillum</taxon>
    </lineage>
</organism>
<name>A0A1H6HUX7_MAGFU</name>
<feature type="transmembrane region" description="Helical" evidence="1">
    <location>
        <begin position="30"/>
        <end position="49"/>
    </location>
</feature>
<evidence type="ECO:0000313" key="3">
    <source>
        <dbReference type="Proteomes" id="UP000182983"/>
    </source>
</evidence>
<evidence type="ECO:0000313" key="2">
    <source>
        <dbReference type="EMBL" id="SEH37951.1"/>
    </source>
</evidence>
<sequence length="65" mass="7183">MPIIVIVLYVIACVLCGLLGRTTAFGFAGHFLLALVISPVFDLLILVACRPSREIRKRIEKVTLE</sequence>
<accession>A0A1H6HUX7</accession>
<keyword evidence="1" id="KW-0472">Membrane</keyword>
<dbReference type="RefSeq" id="WP_074768149.1">
    <property type="nucleotide sequence ID" value="NZ_FNWO01000007.1"/>
</dbReference>
<gene>
    <name evidence="2" type="ORF">SAMN04244559_02023</name>
</gene>
<reference evidence="3" key="1">
    <citation type="submission" date="2016-10" db="EMBL/GenBank/DDBJ databases">
        <authorList>
            <person name="Varghese N."/>
            <person name="Submissions S."/>
        </authorList>
    </citation>
    <scope>NUCLEOTIDE SEQUENCE [LARGE SCALE GENOMIC DNA]</scope>
    <source>
        <strain evidence="3">DSM 13234</strain>
    </source>
</reference>